<dbReference type="RefSeq" id="WP_319954247.1">
    <property type="nucleotide sequence ID" value="NZ_JAXAVX010000004.1"/>
</dbReference>
<gene>
    <name evidence="1" type="ORF">SK069_10845</name>
</gene>
<dbReference type="Proteomes" id="UP001277761">
    <property type="component" value="Unassembled WGS sequence"/>
</dbReference>
<comment type="caution">
    <text evidence="1">The sequence shown here is derived from an EMBL/GenBank/DDBJ whole genome shotgun (WGS) entry which is preliminary data.</text>
</comment>
<dbReference type="EMBL" id="JAXAVX010000004">
    <property type="protein sequence ID" value="MDX8152092.1"/>
    <property type="molecule type" value="Genomic_DNA"/>
</dbReference>
<evidence type="ECO:0000313" key="1">
    <source>
        <dbReference type="EMBL" id="MDX8152092.1"/>
    </source>
</evidence>
<accession>A0ABU4VJS2</accession>
<evidence type="ECO:0000313" key="2">
    <source>
        <dbReference type="Proteomes" id="UP001277761"/>
    </source>
</evidence>
<keyword evidence="2" id="KW-1185">Reference proteome</keyword>
<reference evidence="1 2" key="1">
    <citation type="submission" date="2023-11" db="EMBL/GenBank/DDBJ databases">
        <authorList>
            <person name="Xu M."/>
            <person name="Jiang T."/>
        </authorList>
    </citation>
    <scope>NUCLEOTIDE SEQUENCE [LARGE SCALE GENOMIC DNA]</scope>
    <source>
        <strain evidence="1 2">SD</strain>
    </source>
</reference>
<sequence>MAKPDQDALYQTTLRTIGAVASLPVVRVDREAFLRKQFADSPHLEIVLAQGPQAVYSLESLRRKADVLIKSTANKTAAASFVSGLAGNPVVMVAAGGADVAQYFGFALNLAQQIAFLFGEDELFDGDAELSEAAQMRVIAYLGAMFGAAGAAALIAQTSHVVGQNIGRKVAAQALTKTAWYPLVKRVGALVGQKITKQTVEKAITKTVPVVGGFVSGGLTYVAFRPMGGRLADALVANLNGEFDDSLELNHEFAAALRGDADDEAPTDVTATLVEVVETGEAEAL</sequence>
<proteinExistence type="predicted"/>
<organism evidence="1 2">
    <name type="scientific">Patulibacter brassicae</name>
    <dbReference type="NCBI Taxonomy" id="1705717"/>
    <lineage>
        <taxon>Bacteria</taxon>
        <taxon>Bacillati</taxon>
        <taxon>Actinomycetota</taxon>
        <taxon>Thermoleophilia</taxon>
        <taxon>Solirubrobacterales</taxon>
        <taxon>Patulibacteraceae</taxon>
        <taxon>Patulibacter</taxon>
    </lineage>
</organism>
<protein>
    <recommendedName>
        <fullName evidence="3">EcsC family protein</fullName>
    </recommendedName>
</protein>
<evidence type="ECO:0008006" key="3">
    <source>
        <dbReference type="Google" id="ProtNLM"/>
    </source>
</evidence>
<name>A0ABU4VJS2_9ACTN</name>